<organism evidence="2">
    <name type="scientific">Chrysotila carterae</name>
    <name type="common">Marine alga</name>
    <name type="synonym">Syracosphaera carterae</name>
    <dbReference type="NCBI Taxonomy" id="13221"/>
    <lineage>
        <taxon>Eukaryota</taxon>
        <taxon>Haptista</taxon>
        <taxon>Haptophyta</taxon>
        <taxon>Prymnesiophyceae</taxon>
        <taxon>Isochrysidales</taxon>
        <taxon>Isochrysidaceae</taxon>
        <taxon>Chrysotila</taxon>
    </lineage>
</organism>
<reference evidence="2" key="1">
    <citation type="submission" date="2021-01" db="EMBL/GenBank/DDBJ databases">
        <authorList>
            <person name="Corre E."/>
            <person name="Pelletier E."/>
            <person name="Niang G."/>
            <person name="Scheremetjew M."/>
            <person name="Finn R."/>
            <person name="Kale V."/>
            <person name="Holt S."/>
            <person name="Cochrane G."/>
            <person name="Meng A."/>
            <person name="Brown T."/>
            <person name="Cohen L."/>
        </authorList>
    </citation>
    <scope>NUCLEOTIDE SEQUENCE</scope>
    <source>
        <strain evidence="2">CCMP645</strain>
    </source>
</reference>
<proteinExistence type="predicted"/>
<dbReference type="AlphaFoldDB" id="A0A7S4F2R4"/>
<dbReference type="EMBL" id="HBIZ01032816">
    <property type="protein sequence ID" value="CAE0768292.1"/>
    <property type="molecule type" value="Transcribed_RNA"/>
</dbReference>
<evidence type="ECO:0000313" key="2">
    <source>
        <dbReference type="EMBL" id="CAE0768292.1"/>
    </source>
</evidence>
<evidence type="ECO:0000256" key="1">
    <source>
        <dbReference type="SAM" id="MobiDB-lite"/>
    </source>
</evidence>
<name>A0A7S4F2R4_CHRCT</name>
<protein>
    <submittedName>
        <fullName evidence="2">Uncharacterized protein</fullName>
    </submittedName>
</protein>
<feature type="region of interest" description="Disordered" evidence="1">
    <location>
        <begin position="390"/>
        <end position="440"/>
    </location>
</feature>
<sequence>MVYLAAPEIPNADNTGCAHCKRATSRKWLFVTHSCGSRSWYCAGEKSKSQCRIKAKHSNAEVWIVPKAMGGHCTSSSKYMQQIKSTGMTGDIHALKQATSNTASKLEGGQRRLLQMQKTDTRLEVSEHRSSSSPAVLDELTSMFSDACMKDDAELLGAALMHASRCGLSLSSALSQAGLQLAPKSAPLPPRIAELFYGDGRMCMVSHVVGYNPQGHDNPELQWRLSNAFAASFQLSSAKELSDAEKAELKATVMHPADITPCHEQYAKLLRRECKQAILTRRRRVVEYSSPLPTRIAHAGADYYTGYNTDVYFDISETGTEFFCLVLMHAIPPAQAFHLWPHGLQRQRQLPSLSMAGLRQSAGLTQLDASCPLKLPTACADVTGNKRRRPCFSPSSPIDDSIDYHTDYTSSSSPVDYAPSGPPICPASRQLSPRPSCAPSAAKQAPQVAASRMCEQPYKQEASTVKLEGSHDGHAYAGAYTEATTNVDFLAEELIDILTREATDEPIEQYAIGDGTRCAGASGLSTHGLASGAWPNGFALS</sequence>
<accession>A0A7S4F2R4</accession>
<gene>
    <name evidence="2" type="ORF">PCAR00345_LOCUS20904</name>
</gene>